<feature type="domain" description="AB hydrolase-1" evidence="3">
    <location>
        <begin position="42"/>
        <end position="191"/>
    </location>
</feature>
<accession>A0A7C9P0K0</accession>
<dbReference type="Proteomes" id="UP000479526">
    <property type="component" value="Unassembled WGS sequence"/>
</dbReference>
<evidence type="ECO:0000313" key="4">
    <source>
        <dbReference type="EMBL" id="NAS23317.1"/>
    </source>
</evidence>
<name>A0A7C9P0K0_9ACTN</name>
<comment type="caution">
    <text evidence="4">The sequence shown here is derived from an EMBL/GenBank/DDBJ whole genome shotgun (WGS) entry which is preliminary data.</text>
</comment>
<dbReference type="PANTHER" id="PTHR43248:SF2">
    <property type="entry name" value="PROLYL AMINOPEPTIDASE"/>
    <property type="match status" value="1"/>
</dbReference>
<comment type="similarity">
    <text evidence="1">Belongs to the peptidase S33 family.</text>
</comment>
<dbReference type="RefSeq" id="WP_161480575.1">
    <property type="nucleotide sequence ID" value="NZ_WXEW01000004.1"/>
</dbReference>
<dbReference type="PRINTS" id="PR00793">
    <property type="entry name" value="PROAMNOPTASE"/>
</dbReference>
<dbReference type="GO" id="GO:0006508">
    <property type="term" value="P:proteolysis"/>
    <property type="evidence" value="ECO:0007669"/>
    <property type="project" value="InterPro"/>
</dbReference>
<dbReference type="InterPro" id="IPR000073">
    <property type="entry name" value="AB_hydrolase_1"/>
</dbReference>
<dbReference type="AlphaFoldDB" id="A0A7C9P0K0"/>
<gene>
    <name evidence="4" type="ORF">GT755_16635</name>
</gene>
<dbReference type="GO" id="GO:0004177">
    <property type="term" value="F:aminopeptidase activity"/>
    <property type="evidence" value="ECO:0007669"/>
    <property type="project" value="UniProtKB-EC"/>
</dbReference>
<sequence length="402" mass="44411">MTVSLTDHLFTVPLDHSDPSRGSIEVFAREAADSRRAADDLPWLLFLQGGPGGKAPRPMPGDAWLEHALRTHRVLLLDQRGTGRSTPVTAKSLPAPDGPELAAYLRHFRADAIVDDAEHIRRALGVERWSTLGQSYGGFVTLTYLSKAPGSLSACYVTGGLAGLHADADEVYSRTYRRVEDKLRRYFTRYPDDRPALDGLLAHLAANDVRLPDGDRLTPHRLKFLGMELGTASGAESLHWLLTEAWVGGELSDEFLYQVMAETSFAGNPLYAVMHESIYSQGAPTNWSAARLAPDLPLTGEMIYPWMFDEIRALRPFRETAACLARMTWPALYDPARLAANEVPVGAVVYYDDMYVDEGLSAQTAREVANVTTWVTNEFEHDGLRVSGETVIQRVMGLVPAR</sequence>
<protein>
    <submittedName>
        <fullName evidence="4">Alpha/beta fold hydrolase</fullName>
    </submittedName>
</protein>
<dbReference type="InterPro" id="IPR029058">
    <property type="entry name" value="AB_hydrolase_fold"/>
</dbReference>
<evidence type="ECO:0000313" key="5">
    <source>
        <dbReference type="Proteomes" id="UP000479526"/>
    </source>
</evidence>
<proteinExistence type="inferred from homology"/>
<organism evidence="4 5">
    <name type="scientific">Herbidospora solisilvae</name>
    <dbReference type="NCBI Taxonomy" id="2696284"/>
    <lineage>
        <taxon>Bacteria</taxon>
        <taxon>Bacillati</taxon>
        <taxon>Actinomycetota</taxon>
        <taxon>Actinomycetes</taxon>
        <taxon>Streptosporangiales</taxon>
        <taxon>Streptosporangiaceae</taxon>
        <taxon>Herbidospora</taxon>
    </lineage>
</organism>
<evidence type="ECO:0000256" key="1">
    <source>
        <dbReference type="ARBA" id="ARBA00010088"/>
    </source>
</evidence>
<dbReference type="SUPFAM" id="SSF53474">
    <property type="entry name" value="alpha/beta-Hydrolases"/>
    <property type="match status" value="1"/>
</dbReference>
<keyword evidence="5" id="KW-1185">Reference proteome</keyword>
<keyword evidence="2 4" id="KW-0378">Hydrolase</keyword>
<dbReference type="PANTHER" id="PTHR43248">
    <property type="entry name" value="2-SUCCINYL-6-HYDROXY-2,4-CYCLOHEXADIENE-1-CARBOXYLATE SYNTHASE"/>
    <property type="match status" value="1"/>
</dbReference>
<reference evidence="4 5" key="1">
    <citation type="submission" date="2020-01" db="EMBL/GenBank/DDBJ databases">
        <title>Herbidospora sp. NEAU-GS84 nov., a novel actinomycete isolated from soil.</title>
        <authorList>
            <person name="Han L."/>
        </authorList>
    </citation>
    <scope>NUCLEOTIDE SEQUENCE [LARGE SCALE GENOMIC DNA]</scope>
    <source>
        <strain evidence="4 5">NEAU-GS84</strain>
    </source>
</reference>
<dbReference type="Pfam" id="PF00561">
    <property type="entry name" value="Abhydrolase_1"/>
    <property type="match status" value="1"/>
</dbReference>
<evidence type="ECO:0000256" key="2">
    <source>
        <dbReference type="ARBA" id="ARBA00022801"/>
    </source>
</evidence>
<dbReference type="Gene3D" id="3.40.50.1820">
    <property type="entry name" value="alpha/beta hydrolase"/>
    <property type="match status" value="1"/>
</dbReference>
<evidence type="ECO:0000259" key="3">
    <source>
        <dbReference type="Pfam" id="PF00561"/>
    </source>
</evidence>
<dbReference type="InterPro" id="IPR002410">
    <property type="entry name" value="Peptidase_S33"/>
</dbReference>
<dbReference type="EMBL" id="WXEW01000004">
    <property type="protein sequence ID" value="NAS23317.1"/>
    <property type="molecule type" value="Genomic_DNA"/>
</dbReference>
<dbReference type="InterPro" id="IPR051601">
    <property type="entry name" value="Serine_prot/Carboxylest_S33"/>
</dbReference>